<dbReference type="Pfam" id="PF04151">
    <property type="entry name" value="PPC"/>
    <property type="match status" value="2"/>
</dbReference>
<feature type="region of interest" description="Disordered" evidence="1">
    <location>
        <begin position="783"/>
        <end position="817"/>
    </location>
</feature>
<dbReference type="EC" id="3.4.21.-" evidence="3"/>
<dbReference type="InterPro" id="IPR013783">
    <property type="entry name" value="Ig-like_fold"/>
</dbReference>
<keyword evidence="3" id="KW-0378">Hydrolase</keyword>
<reference evidence="3 4" key="1">
    <citation type="submission" date="2019-02" db="EMBL/GenBank/DDBJ databases">
        <title>Deep-cultivation of Planctomycetes and their phenomic and genomic characterization uncovers novel biology.</title>
        <authorList>
            <person name="Wiegand S."/>
            <person name="Jogler M."/>
            <person name="Boedeker C."/>
            <person name="Pinto D."/>
            <person name="Vollmers J."/>
            <person name="Rivas-Marin E."/>
            <person name="Kohn T."/>
            <person name="Peeters S.H."/>
            <person name="Heuer A."/>
            <person name="Rast P."/>
            <person name="Oberbeckmann S."/>
            <person name="Bunk B."/>
            <person name="Jeske O."/>
            <person name="Meyerdierks A."/>
            <person name="Storesund J.E."/>
            <person name="Kallscheuer N."/>
            <person name="Luecker S."/>
            <person name="Lage O.M."/>
            <person name="Pohl T."/>
            <person name="Merkel B.J."/>
            <person name="Hornburger P."/>
            <person name="Mueller R.-W."/>
            <person name="Bruemmer F."/>
            <person name="Labrenz M."/>
            <person name="Spormann A.M."/>
            <person name="Op den Camp H."/>
            <person name="Overmann J."/>
            <person name="Amann R."/>
            <person name="Jetten M.S.M."/>
            <person name="Mascher T."/>
            <person name="Medema M.H."/>
            <person name="Devos D.P."/>
            <person name="Kaster A.-K."/>
            <person name="Ovreas L."/>
            <person name="Rohde M."/>
            <person name="Galperin M.Y."/>
            <person name="Jogler C."/>
        </authorList>
    </citation>
    <scope>NUCLEOTIDE SEQUENCE [LARGE SCALE GENOMIC DNA]</scope>
    <source>
        <strain evidence="3 4">EC9</strain>
    </source>
</reference>
<dbReference type="OrthoDB" id="237792at2"/>
<feature type="domain" description="Peptidase C-terminal archaeal/bacterial" evidence="2">
    <location>
        <begin position="354"/>
        <end position="424"/>
    </location>
</feature>
<dbReference type="Gene3D" id="2.60.40.10">
    <property type="entry name" value="Immunoglobulins"/>
    <property type="match status" value="1"/>
</dbReference>
<proteinExistence type="predicted"/>
<organism evidence="3 4">
    <name type="scientific">Rosistilla ulvae</name>
    <dbReference type="NCBI Taxonomy" id="1930277"/>
    <lineage>
        <taxon>Bacteria</taxon>
        <taxon>Pseudomonadati</taxon>
        <taxon>Planctomycetota</taxon>
        <taxon>Planctomycetia</taxon>
        <taxon>Pirellulales</taxon>
        <taxon>Pirellulaceae</taxon>
        <taxon>Rosistilla</taxon>
    </lineage>
</organism>
<keyword evidence="3" id="KW-0645">Protease</keyword>
<sequence>MHRTRYQTAAERRTSSSYLVSRQIVMTSLLFFLLAGVAVAAQPRLTGSIPRGIQRGTTQKVIFTGTRIKDGRQLLFDIPGINVLSVTPVDNSKVEAELEVPADTPPGLYPVRMVTETDVSDMIMFAVGAMPNVDEVEPNSDIETPQLIESNVTIEGKIATEDVDYFAVDLKKGDRLTAEVEGTRLRRGRGDPFFDPYIAILNSDRFELAFSDDAPLLQQDSVCSITAPEDGRYIVMVRDSSFGGRNDAYRLHIGSFPRPVAVVPAGGAPGEVINATFVSIDGQQWTESIQLPSEPSELYPIVATNEHGSSPSPNYVRVQPQGNVIEQEPNNSFKESTAGTLPAAFCGILAEPGDNDYFSFEAKKGQTVSIRLFSRKVLRSELDGVINVYNAKGGRVGGNDDSGGPDSFLEYKIPADGAYHVRISDHLGSGGPGFAYRLEVALAGPELTLSLPDRKRYEATMIAVPQGNRTAVMLNATRKGFGGAIDIEALNLPAGVTATPIQMPANRTTVPLLLTATADAPLDGRLVNLVGKVDKRDDVVSRFDQQHQIVGGRNNAVPFEYRSNRAAIAVSKKSPCTIAIVQPQVPVVRNGSMELTVTIDRADYDADVAVRLLYNPPGIGSSGSIKIPKGSNEAKIPITANASAAIGEWPVIASAIISDGNGSYEIASDPITLNIADKIFTFGFPKTSSELGADANVVVDVEIGRPFEGTCEVELVGIPAGVTCGNSKQTITNETEQVVYAVKVADKARVGQHKSLVARAKIVSDKGVITQTQGTGILQIDKPLPAPVAKPAPKKAAAPAKKPAAPKPAVEKPLSRLEQLRLMREEARAGN</sequence>
<gene>
    <name evidence="3" type="ORF">EC9_37700</name>
</gene>
<dbReference type="SUPFAM" id="SSF89260">
    <property type="entry name" value="Collagen-binding domain"/>
    <property type="match status" value="1"/>
</dbReference>
<evidence type="ECO:0000313" key="3">
    <source>
        <dbReference type="EMBL" id="QDS89570.1"/>
    </source>
</evidence>
<dbReference type="Proteomes" id="UP000319557">
    <property type="component" value="Chromosome"/>
</dbReference>
<dbReference type="InterPro" id="IPR007280">
    <property type="entry name" value="Peptidase_C_arc/bac"/>
</dbReference>
<dbReference type="KEGG" id="ruv:EC9_37700"/>
<evidence type="ECO:0000313" key="4">
    <source>
        <dbReference type="Proteomes" id="UP000319557"/>
    </source>
</evidence>
<feature type="domain" description="Peptidase C-terminal archaeal/bacterial" evidence="2">
    <location>
        <begin position="162"/>
        <end position="238"/>
    </location>
</feature>
<protein>
    <submittedName>
        <fullName evidence="3">Putative subtilase-type serine protease</fullName>
        <ecNumber evidence="3">3.4.21.-</ecNumber>
    </submittedName>
</protein>
<dbReference type="EMBL" id="CP036261">
    <property type="protein sequence ID" value="QDS89570.1"/>
    <property type="molecule type" value="Genomic_DNA"/>
</dbReference>
<name>A0A517M3W5_9BACT</name>
<dbReference type="GO" id="GO:0006508">
    <property type="term" value="P:proteolysis"/>
    <property type="evidence" value="ECO:0007669"/>
    <property type="project" value="UniProtKB-KW"/>
</dbReference>
<accession>A0A517M3W5</accession>
<dbReference type="Gene3D" id="2.60.120.380">
    <property type="match status" value="2"/>
</dbReference>
<keyword evidence="4" id="KW-1185">Reference proteome</keyword>
<dbReference type="GO" id="GO:0008233">
    <property type="term" value="F:peptidase activity"/>
    <property type="evidence" value="ECO:0007669"/>
    <property type="project" value="UniProtKB-KW"/>
</dbReference>
<evidence type="ECO:0000256" key="1">
    <source>
        <dbReference type="SAM" id="MobiDB-lite"/>
    </source>
</evidence>
<evidence type="ECO:0000259" key="2">
    <source>
        <dbReference type="Pfam" id="PF04151"/>
    </source>
</evidence>
<feature type="compositionally biased region" description="Low complexity" evidence="1">
    <location>
        <begin position="791"/>
        <end position="808"/>
    </location>
</feature>
<dbReference type="AlphaFoldDB" id="A0A517M3W5"/>